<evidence type="ECO:0000256" key="2">
    <source>
        <dbReference type="SAM" id="MobiDB-lite"/>
    </source>
</evidence>
<dbReference type="EMBL" id="PZQS01000005">
    <property type="protein sequence ID" value="PVD29819.1"/>
    <property type="molecule type" value="Genomic_DNA"/>
</dbReference>
<keyword evidence="4" id="KW-1185">Reference proteome</keyword>
<feature type="region of interest" description="Disordered" evidence="2">
    <location>
        <begin position="757"/>
        <end position="779"/>
    </location>
</feature>
<reference evidence="3 4" key="1">
    <citation type="submission" date="2018-04" db="EMBL/GenBank/DDBJ databases">
        <title>The genome of golden apple snail Pomacea canaliculata provides insight into stress tolerance and invasive adaptation.</title>
        <authorList>
            <person name="Liu C."/>
            <person name="Liu B."/>
            <person name="Ren Y."/>
            <person name="Zhang Y."/>
            <person name="Wang H."/>
            <person name="Li S."/>
            <person name="Jiang F."/>
            <person name="Yin L."/>
            <person name="Zhang G."/>
            <person name="Qian W."/>
            <person name="Fan W."/>
        </authorList>
    </citation>
    <scope>NUCLEOTIDE SEQUENCE [LARGE SCALE GENOMIC DNA]</scope>
    <source>
        <strain evidence="3">SZHN2017</strain>
        <tissue evidence="3">Muscle</tissue>
    </source>
</reference>
<dbReference type="PANTHER" id="PTHR48421">
    <property type="entry name" value="MYCBP-ASSOCIATED PROTEIN"/>
    <property type="match status" value="1"/>
</dbReference>
<sequence length="866" mass="99879">MKKESALKKNVKLVVESKLLSKILPRRISALSFLEQSEESTEDIPVEPPPDPFNLRYNERLASKKIRTRHVSDPVIPVLVKRPFAHKPPVVRPFTLGLQLALDEKKQSLTLYEPLSQFTRSKVETLKLDRVQKPWCQHATLRRELAKQELALHAWEDRLKSVTRKTTWISKKIRRPTTELLFSTPLILPPPQDHQGRSHGPEHDFPKVKHQERFYHSDAFFWMPQRVGPAEFAIDTSPTWTEKKFYKPSMTIARPRLDDMLPSSLRNEKRYQDQERARKPLKNIVVKGAAAQLRCPSLVAQCLPDDDRRETSEKIPSPHGAISDPVHSTACLMVEGKMYYWGEQCIQDLVEVGFVCRAGERAYNEIRLANMGSTVIQCVWCKDVHSNHFNKGHYFNEHFIFDSSDRILLPLDQVTLKVQFHADYPGFWREVWHLKTKPALGPDGSSNIPISLWARALVSDDNKCRRRELEEQLDFLVTNRIAANIADQLMRNLPYGDHKTIPVTEDMFVVDDVELFEKANPGLSYHGHAMFTIMKVYRKVREFRRPTTEVDKENFILERQPTTPQKTEESNEKGKIPVVLSSKKISVQSTNVGWNMNVGQARRDKLSQNGELKYDVIDVKRPSRTHDGPRKTEVDELLEGNRADQDPLEPRNITVKDLHNMVEGLDETLEEKDHMFMELNEAVSDMSFHRDQPNVHNFKHMVCRTMLCQAADDVAGIAQRLRHDMRLGLRTEYFSRVTSSNGSTDNGVKMLTAVHHTSKGEKLDVPNQKEDAHRRPTQKRSIVRTKKLSKVNGHRPSIHSQHSLNDVTKDIIPMISATEVTSSVEMYRNVLSVLVYERVERLLLDLLPLMTCDRPQLDPLKHRPEL</sequence>
<dbReference type="InterPro" id="IPR032707">
    <property type="entry name" value="MYCBPAP"/>
</dbReference>
<dbReference type="PANTHER" id="PTHR48421:SF1">
    <property type="entry name" value="MYCBP-ASSOCIATED PROTEIN"/>
    <property type="match status" value="1"/>
</dbReference>
<keyword evidence="1" id="KW-0175">Coiled coil</keyword>
<evidence type="ECO:0000313" key="4">
    <source>
        <dbReference type="Proteomes" id="UP000245119"/>
    </source>
</evidence>
<evidence type="ECO:0008006" key="5">
    <source>
        <dbReference type="Google" id="ProtNLM"/>
    </source>
</evidence>
<accession>A0A2T7P8S9</accession>
<dbReference type="Pfam" id="PF14646">
    <property type="entry name" value="MYCBPAP"/>
    <property type="match status" value="1"/>
</dbReference>
<gene>
    <name evidence="3" type="ORF">C0Q70_09076</name>
</gene>
<dbReference type="OrthoDB" id="6216094at2759"/>
<feature type="compositionally biased region" description="Basic and acidic residues" evidence="2">
    <location>
        <begin position="758"/>
        <end position="774"/>
    </location>
</feature>
<comment type="caution">
    <text evidence="3">The sequence shown here is derived from an EMBL/GenBank/DDBJ whole genome shotgun (WGS) entry which is preliminary data.</text>
</comment>
<proteinExistence type="predicted"/>
<evidence type="ECO:0000313" key="3">
    <source>
        <dbReference type="EMBL" id="PVD29819.1"/>
    </source>
</evidence>
<dbReference type="AlphaFoldDB" id="A0A2T7P8S9"/>
<protein>
    <recommendedName>
        <fullName evidence="5">MYCBP-associated protein</fullName>
    </recommendedName>
</protein>
<name>A0A2T7P8S9_POMCA</name>
<feature type="coiled-coil region" evidence="1">
    <location>
        <begin position="138"/>
        <end position="165"/>
    </location>
</feature>
<organism evidence="3 4">
    <name type="scientific">Pomacea canaliculata</name>
    <name type="common">Golden apple snail</name>
    <dbReference type="NCBI Taxonomy" id="400727"/>
    <lineage>
        <taxon>Eukaryota</taxon>
        <taxon>Metazoa</taxon>
        <taxon>Spiralia</taxon>
        <taxon>Lophotrochozoa</taxon>
        <taxon>Mollusca</taxon>
        <taxon>Gastropoda</taxon>
        <taxon>Caenogastropoda</taxon>
        <taxon>Architaenioglossa</taxon>
        <taxon>Ampullarioidea</taxon>
        <taxon>Ampullariidae</taxon>
        <taxon>Pomacea</taxon>
    </lineage>
</organism>
<dbReference type="Proteomes" id="UP000245119">
    <property type="component" value="Linkage Group LG5"/>
</dbReference>
<evidence type="ECO:0000256" key="1">
    <source>
        <dbReference type="SAM" id="Coils"/>
    </source>
</evidence>
<dbReference type="OMA" id="GHIMEET"/>